<accession>A0ABX2D3W9</accession>
<dbReference type="Proteomes" id="UP000702425">
    <property type="component" value="Unassembled WGS sequence"/>
</dbReference>
<name>A0ABX2D3W9_9CYAN</name>
<evidence type="ECO:0000313" key="1">
    <source>
        <dbReference type="EMBL" id="NQE37346.1"/>
    </source>
</evidence>
<dbReference type="EMBL" id="SRRZ01000124">
    <property type="protein sequence ID" value="NQE37346.1"/>
    <property type="molecule type" value="Genomic_DNA"/>
</dbReference>
<evidence type="ECO:0008006" key="3">
    <source>
        <dbReference type="Google" id="ProtNLM"/>
    </source>
</evidence>
<organism evidence="1 2">
    <name type="scientific">Microcoleus asticus IPMA8</name>
    <dbReference type="NCBI Taxonomy" id="2563858"/>
    <lineage>
        <taxon>Bacteria</taxon>
        <taxon>Bacillati</taxon>
        <taxon>Cyanobacteriota</taxon>
        <taxon>Cyanophyceae</taxon>
        <taxon>Oscillatoriophycideae</taxon>
        <taxon>Oscillatoriales</taxon>
        <taxon>Microcoleaceae</taxon>
        <taxon>Microcoleus</taxon>
        <taxon>Microcoleus asticus</taxon>
    </lineage>
</organism>
<protein>
    <recommendedName>
        <fullName evidence="3">Transposase</fullName>
    </recommendedName>
</protein>
<proteinExistence type="predicted"/>
<evidence type="ECO:0000313" key="2">
    <source>
        <dbReference type="Proteomes" id="UP000702425"/>
    </source>
</evidence>
<sequence length="78" mass="8786">MGMMECGIYLRKSVVNRREEKFSIGTIEHENLQKVGGSIKRLKQAEAYLWKGNVESEAALFTKPGGVTTRLKQRGSKD</sequence>
<comment type="caution">
    <text evidence="1">The sequence shown here is derived from an EMBL/GenBank/DDBJ whole genome shotgun (WGS) entry which is preliminary data.</text>
</comment>
<reference evidence="1 2" key="1">
    <citation type="journal article" date="2020" name="Sci. Rep.">
        <title>A novel cyanobacterial geosmin producer, revising GeoA distribution and dispersion patterns in Bacteria.</title>
        <authorList>
            <person name="Churro C."/>
            <person name="Semedo-Aguiar A.P."/>
            <person name="Silva A.D."/>
            <person name="Pereira-Leal J.B."/>
            <person name="Leite R.B."/>
        </authorList>
    </citation>
    <scope>NUCLEOTIDE SEQUENCE [LARGE SCALE GENOMIC DNA]</scope>
    <source>
        <strain evidence="1 2">IPMA8</strain>
    </source>
</reference>
<gene>
    <name evidence="1" type="ORF">E5S67_05116</name>
</gene>
<keyword evidence="2" id="KW-1185">Reference proteome</keyword>